<feature type="transmembrane region" description="Helical" evidence="6">
    <location>
        <begin position="6"/>
        <end position="30"/>
    </location>
</feature>
<dbReference type="GO" id="GO:0000139">
    <property type="term" value="C:Golgi membrane"/>
    <property type="evidence" value="ECO:0007669"/>
    <property type="project" value="TreeGrafter"/>
</dbReference>
<feature type="transmembrane region" description="Helical" evidence="6">
    <location>
        <begin position="91"/>
        <end position="113"/>
    </location>
</feature>
<evidence type="ECO:0000256" key="1">
    <source>
        <dbReference type="ARBA" id="ARBA00004141"/>
    </source>
</evidence>
<name>A0A2G5B2J0_COERN</name>
<organism evidence="7 8">
    <name type="scientific">Coemansia reversa (strain ATCC 12441 / NRRL 1564)</name>
    <dbReference type="NCBI Taxonomy" id="763665"/>
    <lineage>
        <taxon>Eukaryota</taxon>
        <taxon>Fungi</taxon>
        <taxon>Fungi incertae sedis</taxon>
        <taxon>Zoopagomycota</taxon>
        <taxon>Kickxellomycotina</taxon>
        <taxon>Kickxellomycetes</taxon>
        <taxon>Kickxellales</taxon>
        <taxon>Kickxellaceae</taxon>
        <taxon>Coemansia</taxon>
    </lineage>
</organism>
<dbReference type="AlphaFoldDB" id="A0A2G5B2J0"/>
<dbReference type="Proteomes" id="UP000242474">
    <property type="component" value="Unassembled WGS sequence"/>
</dbReference>
<dbReference type="GO" id="GO:0006888">
    <property type="term" value="P:endoplasmic reticulum to Golgi vesicle-mediated transport"/>
    <property type="evidence" value="ECO:0007669"/>
    <property type="project" value="InterPro"/>
</dbReference>
<evidence type="ECO:0000256" key="4">
    <source>
        <dbReference type="ARBA" id="ARBA00022989"/>
    </source>
</evidence>
<evidence type="ECO:0000313" key="7">
    <source>
        <dbReference type="EMBL" id="PIA13226.1"/>
    </source>
</evidence>
<evidence type="ECO:0000313" key="8">
    <source>
        <dbReference type="Proteomes" id="UP000242474"/>
    </source>
</evidence>
<protein>
    <recommendedName>
        <fullName evidence="9">DUF396-domain-containing protein</fullName>
    </recommendedName>
</protein>
<feature type="transmembrane region" description="Helical" evidence="6">
    <location>
        <begin position="125"/>
        <end position="144"/>
    </location>
</feature>
<evidence type="ECO:0000256" key="3">
    <source>
        <dbReference type="ARBA" id="ARBA00022692"/>
    </source>
</evidence>
<dbReference type="Pfam" id="PF04148">
    <property type="entry name" value="Erv26"/>
    <property type="match status" value="1"/>
</dbReference>
<comment type="subcellular location">
    <subcellularLocation>
        <location evidence="1">Membrane</location>
        <topology evidence="1">Multi-pass membrane protein</topology>
    </subcellularLocation>
</comment>
<dbReference type="GO" id="GO:0097020">
    <property type="term" value="F:COPII receptor activity"/>
    <property type="evidence" value="ECO:0007669"/>
    <property type="project" value="InterPro"/>
</dbReference>
<keyword evidence="3 6" id="KW-0812">Transmembrane</keyword>
<dbReference type="PANTHER" id="PTHR13144:SF0">
    <property type="entry name" value="PROTEIN TEX261"/>
    <property type="match status" value="1"/>
</dbReference>
<feature type="non-terminal residue" evidence="7">
    <location>
        <position position="165"/>
    </location>
</feature>
<evidence type="ECO:0008006" key="9">
    <source>
        <dbReference type="Google" id="ProtNLM"/>
    </source>
</evidence>
<evidence type="ECO:0000256" key="2">
    <source>
        <dbReference type="ARBA" id="ARBA00008096"/>
    </source>
</evidence>
<keyword evidence="5 6" id="KW-0472">Membrane</keyword>
<feature type="transmembrane region" description="Helical" evidence="6">
    <location>
        <begin position="50"/>
        <end position="71"/>
    </location>
</feature>
<comment type="similarity">
    <text evidence="2">Belongs to the SVP26 family.</text>
</comment>
<gene>
    <name evidence="7" type="ORF">COEREDRAFT_31483</name>
</gene>
<dbReference type="GO" id="GO:0005789">
    <property type="term" value="C:endoplasmic reticulum membrane"/>
    <property type="evidence" value="ECO:0007669"/>
    <property type="project" value="TreeGrafter"/>
</dbReference>
<accession>A0A2G5B2J0</accession>
<dbReference type="GO" id="GO:0030134">
    <property type="term" value="C:COPII-coated ER to Golgi transport vesicle"/>
    <property type="evidence" value="ECO:0007669"/>
    <property type="project" value="TreeGrafter"/>
</dbReference>
<proteinExistence type="inferred from homology"/>
<keyword evidence="4 6" id="KW-1133">Transmembrane helix</keyword>
<keyword evidence="8" id="KW-1185">Reference proteome</keyword>
<reference evidence="7 8" key="1">
    <citation type="journal article" date="2015" name="Genome Biol. Evol.">
        <title>Phylogenomic analyses indicate that early fungi evolved digesting cell walls of algal ancestors of land plants.</title>
        <authorList>
            <person name="Chang Y."/>
            <person name="Wang S."/>
            <person name="Sekimoto S."/>
            <person name="Aerts A.L."/>
            <person name="Choi C."/>
            <person name="Clum A."/>
            <person name="LaButti K.M."/>
            <person name="Lindquist E.A."/>
            <person name="Yee Ngan C."/>
            <person name="Ohm R.A."/>
            <person name="Salamov A.A."/>
            <person name="Grigoriev I.V."/>
            <person name="Spatafora J.W."/>
            <person name="Berbee M.L."/>
        </authorList>
    </citation>
    <scope>NUCLEOTIDE SEQUENCE [LARGE SCALE GENOMIC DNA]</scope>
    <source>
        <strain evidence="7 8">NRRL 1564</strain>
    </source>
</reference>
<dbReference type="EMBL" id="KZ303543">
    <property type="protein sequence ID" value="PIA13226.1"/>
    <property type="molecule type" value="Genomic_DNA"/>
</dbReference>
<dbReference type="InterPro" id="IPR007277">
    <property type="entry name" value="Svp26/Tex261"/>
</dbReference>
<evidence type="ECO:0000256" key="5">
    <source>
        <dbReference type="ARBA" id="ARBA00023136"/>
    </source>
</evidence>
<evidence type="ECO:0000256" key="6">
    <source>
        <dbReference type="SAM" id="Phobius"/>
    </source>
</evidence>
<sequence length="165" mass="18209">MTFLSLLSAAGWVLGLIFAVFSLACGLYVVSEWVEEYPRLTRQVIQVSVWMVDVVHVLAVFDGLSVWRLVASAAVNHVYALNLERFPLVDLGSASFVGSCVLAVGNHFLFFFYFMSHLRFPFDQVCAFMFFGVWLVPLALFVSLTPVDSSLPSAQATTGDGAKSR</sequence>
<dbReference type="OrthoDB" id="28257at2759"/>
<dbReference type="PANTHER" id="PTHR13144">
    <property type="entry name" value="TEX261 PROTEIN"/>
    <property type="match status" value="1"/>
</dbReference>